<evidence type="ECO:0000313" key="3">
    <source>
        <dbReference type="EMBL" id="CAB5016803.1"/>
    </source>
</evidence>
<sequence>MIGIAFLVASCSASSSTASNSSTVSRLISKSQNAVQSAGSVHFVDITQIGKTDKTLTGDIGPTAAQEVLTESGVPTLQVRFVSNTVYLLTSSTSVLQFTLELAPATAQVQTNKWISLTASDKPYAAITQSLSITSALSIYFPTSTATAKIGATRTVGGIKVIPVTGTSNPQKNVSAETTVFIAAATSLPAAGTLAAKTSSGSESKQGIFRSWGVPVSVEAPAGSTPYSSIIG</sequence>
<reference evidence="3" key="1">
    <citation type="submission" date="2020-05" db="EMBL/GenBank/DDBJ databases">
        <authorList>
            <person name="Chiriac C."/>
            <person name="Salcher M."/>
            <person name="Ghai R."/>
            <person name="Kavagutti S V."/>
        </authorList>
    </citation>
    <scope>NUCLEOTIDE SEQUENCE</scope>
</reference>
<name>A0A6J7QMF0_9ZZZZ</name>
<dbReference type="Gene3D" id="2.50.20.20">
    <property type="match status" value="1"/>
</dbReference>
<evidence type="ECO:0000313" key="1">
    <source>
        <dbReference type="EMBL" id="CAB4827234.1"/>
    </source>
</evidence>
<proteinExistence type="predicted"/>
<dbReference type="EMBL" id="CAFBLT010000001">
    <property type="protein sequence ID" value="CAB4864868.1"/>
    <property type="molecule type" value="Genomic_DNA"/>
</dbReference>
<dbReference type="AlphaFoldDB" id="A0A6J7QMF0"/>
<organism evidence="3">
    <name type="scientific">freshwater metagenome</name>
    <dbReference type="NCBI Taxonomy" id="449393"/>
    <lineage>
        <taxon>unclassified sequences</taxon>
        <taxon>metagenomes</taxon>
        <taxon>ecological metagenomes</taxon>
    </lineage>
</organism>
<dbReference type="EMBL" id="CAFABE010000032">
    <property type="protein sequence ID" value="CAB4827234.1"/>
    <property type="molecule type" value="Genomic_DNA"/>
</dbReference>
<accession>A0A6J7QMF0</accession>
<evidence type="ECO:0000313" key="2">
    <source>
        <dbReference type="EMBL" id="CAB4864868.1"/>
    </source>
</evidence>
<protein>
    <submittedName>
        <fullName evidence="3">Unannotated protein</fullName>
    </submittedName>
</protein>
<gene>
    <name evidence="1" type="ORF">UFOPK3164_00841</name>
    <name evidence="2" type="ORF">UFOPK3427_00425</name>
    <name evidence="3" type="ORF">UFOPK4112_00656</name>
</gene>
<dbReference type="EMBL" id="CAFBPM010000005">
    <property type="protein sequence ID" value="CAB5016803.1"/>
    <property type="molecule type" value="Genomic_DNA"/>
</dbReference>